<feature type="domain" description="RRM" evidence="5">
    <location>
        <begin position="110"/>
        <end position="196"/>
    </location>
</feature>
<dbReference type="CDD" id="cd12438">
    <property type="entry name" value="RRM_CNOT4"/>
    <property type="match status" value="1"/>
</dbReference>
<protein>
    <submittedName>
        <fullName evidence="6">Ubiquitin-protein ligase</fullName>
    </submittedName>
</protein>
<dbReference type="GO" id="GO:0016567">
    <property type="term" value="P:protein ubiquitination"/>
    <property type="evidence" value="ECO:0007669"/>
    <property type="project" value="TreeGrafter"/>
</dbReference>
<dbReference type="PROSITE" id="PS50089">
    <property type="entry name" value="ZF_RING_2"/>
    <property type="match status" value="1"/>
</dbReference>
<dbReference type="SUPFAM" id="SSF54928">
    <property type="entry name" value="RNA-binding domain, RBD"/>
    <property type="match status" value="1"/>
</dbReference>
<keyword evidence="1" id="KW-0863">Zinc-finger</keyword>
<dbReference type="Pfam" id="PF14570">
    <property type="entry name" value="zf-RING_4"/>
    <property type="match status" value="1"/>
</dbReference>
<dbReference type="InterPro" id="IPR001841">
    <property type="entry name" value="Znf_RING"/>
</dbReference>
<dbReference type="CDD" id="cd16618">
    <property type="entry name" value="mRING-HC-C4C4_CNOT4"/>
    <property type="match status" value="1"/>
</dbReference>
<dbReference type="PANTHER" id="PTHR12603:SF10">
    <property type="entry name" value="TRANSCRIPTION FACTOR C2H2 FAMILY"/>
    <property type="match status" value="1"/>
</dbReference>
<accession>A0AAV3NS36</accession>
<organism evidence="6 7">
    <name type="scientific">Lithospermum erythrorhizon</name>
    <name type="common">Purple gromwell</name>
    <name type="synonym">Lithospermum officinale var. erythrorhizon</name>
    <dbReference type="NCBI Taxonomy" id="34254"/>
    <lineage>
        <taxon>Eukaryota</taxon>
        <taxon>Viridiplantae</taxon>
        <taxon>Streptophyta</taxon>
        <taxon>Embryophyta</taxon>
        <taxon>Tracheophyta</taxon>
        <taxon>Spermatophyta</taxon>
        <taxon>Magnoliopsida</taxon>
        <taxon>eudicotyledons</taxon>
        <taxon>Gunneridae</taxon>
        <taxon>Pentapetalae</taxon>
        <taxon>asterids</taxon>
        <taxon>lamiids</taxon>
        <taxon>Boraginales</taxon>
        <taxon>Boraginaceae</taxon>
        <taxon>Boraginoideae</taxon>
        <taxon>Lithospermeae</taxon>
        <taxon>Lithospermum</taxon>
    </lineage>
</organism>
<keyword evidence="6" id="KW-0436">Ligase</keyword>
<dbReference type="InterPro" id="IPR039515">
    <property type="entry name" value="NOT4_mRING-HC-C4C4"/>
</dbReference>
<dbReference type="GO" id="GO:0008270">
    <property type="term" value="F:zinc ion binding"/>
    <property type="evidence" value="ECO:0007669"/>
    <property type="project" value="UniProtKB-KW"/>
</dbReference>
<dbReference type="SUPFAM" id="SSF57850">
    <property type="entry name" value="RING/U-box"/>
    <property type="match status" value="1"/>
</dbReference>
<proteinExistence type="predicted"/>
<dbReference type="InterPro" id="IPR039780">
    <property type="entry name" value="Mot2"/>
</dbReference>
<evidence type="ECO:0000259" key="5">
    <source>
        <dbReference type="PROSITE" id="PS50102"/>
    </source>
</evidence>
<keyword evidence="2" id="KW-0694">RNA-binding</keyword>
<evidence type="ECO:0000256" key="1">
    <source>
        <dbReference type="PROSITE-ProRule" id="PRU00175"/>
    </source>
</evidence>
<dbReference type="Proteomes" id="UP001454036">
    <property type="component" value="Unassembled WGS sequence"/>
</dbReference>
<keyword evidence="1" id="KW-0862">Zinc</keyword>
<dbReference type="InterPro" id="IPR013083">
    <property type="entry name" value="Znf_RING/FYVE/PHD"/>
</dbReference>
<dbReference type="GO" id="GO:0016874">
    <property type="term" value="F:ligase activity"/>
    <property type="evidence" value="ECO:0007669"/>
    <property type="project" value="UniProtKB-KW"/>
</dbReference>
<reference evidence="6 7" key="1">
    <citation type="submission" date="2024-01" db="EMBL/GenBank/DDBJ databases">
        <title>The complete chloroplast genome sequence of Lithospermum erythrorhizon: insights into the phylogenetic relationship among Boraginaceae species and the maternal lineages of purple gromwells.</title>
        <authorList>
            <person name="Okada T."/>
            <person name="Watanabe K."/>
        </authorList>
    </citation>
    <scope>NUCLEOTIDE SEQUENCE [LARGE SCALE GENOMIC DNA]</scope>
</reference>
<dbReference type="InterPro" id="IPR000504">
    <property type="entry name" value="RRM_dom"/>
</dbReference>
<evidence type="ECO:0000256" key="2">
    <source>
        <dbReference type="PROSITE-ProRule" id="PRU00176"/>
    </source>
</evidence>
<keyword evidence="7" id="KW-1185">Reference proteome</keyword>
<dbReference type="FunFam" id="3.30.70.330:FF:000161">
    <property type="entry name" value="RNA binding (RRM/RBD/RNP motifs) family protein"/>
    <property type="match status" value="1"/>
</dbReference>
<comment type="caution">
    <text evidence="6">The sequence shown here is derived from an EMBL/GenBank/DDBJ whole genome shotgun (WGS) entry which is preliminary data.</text>
</comment>
<dbReference type="PANTHER" id="PTHR12603">
    <property type="entry name" value="CCR4-NOT TRANSCRIPTION COMPLEX RELATED"/>
    <property type="match status" value="1"/>
</dbReference>
<dbReference type="SMART" id="SM00361">
    <property type="entry name" value="RRM_1"/>
    <property type="match status" value="1"/>
</dbReference>
<dbReference type="Gene3D" id="3.30.40.10">
    <property type="entry name" value="Zinc/RING finger domain, C3HC4 (zinc finger)"/>
    <property type="match status" value="1"/>
</dbReference>
<evidence type="ECO:0000313" key="6">
    <source>
        <dbReference type="EMBL" id="GAA0141773.1"/>
    </source>
</evidence>
<sequence>MMNNEDETRCPLCAEETDWTDQQFKPCKCGYQVCVWCWHHIMDMAEKEETEGRCPACRTIYEKENIVAAQAKFERMDSNISNKKIKPPKAKPKTNEVKKDLTDIRVIQRKMAYVIGLPLSLANEDVLQRKKYFGQYGKVTKMSLSRTAGGAIQQFVNDTCSVYVTYSKEQEAIRCIQSIHGFILEGRLLKASFGTAKYCHAWLRNLPCNNPGCLYLHRFGTEEDSFHKDEEAAVQTRNRVQQIVGDANNSIRRCGNVLPPPVDEISNATSSRSLDPSPGVMNYSFQIPNVLQPKIKDGTPNKITTYVDVLGRPSSSDAENDGNIVEDKRIPNLCSDLSSLTVDKDTHDQNLYSDPRLSKPSSSDHLMKGFSMESRDITDAPYREDFRSLNAQGSDSCNVLNNIAFLHQSYPTETQEKSVGQFSVYEMSHSTSNFSFDHNVVQIQEDEAPSSFTSGNSVLDNGFHETKFQTFAKTDRIYRGSNSFSNEEIVEHLRRIDDDKWGNDDENSALAALESRVISNIISKILDTVDDSLKLPDGLSEINDDNNNKGHHGSSWNSNNSDNTYFPYMKQDICATQMADYRSSFSGHMSRNCSILQDLGESKEHYLSKHQVAASKPQIIAPPGFSKPRDPPPGFSASERTDRFSRVSSGNHLMDNSALPTTLLRNPSINNGTFGDVDFIDPAILSCGKIKSTTSLSSTDLELKQSCSPPLNSFGDQERLWNLISQSNTAHVDFKSSPTFLPQAPSTQQQTWYPSQNGDWISNLDEVYGLSSAMTNQQQTYDPSSLTPLSQQNFPNGHISNSYQSNSDGVQLRNEVAIPDLWRNENVGFSKYFQGYGDMSFQMPVSGDVYNRLFGM</sequence>
<dbReference type="AlphaFoldDB" id="A0AAV3NS36"/>
<feature type="region of interest" description="Disordered" evidence="3">
    <location>
        <begin position="346"/>
        <end position="366"/>
    </location>
</feature>
<dbReference type="Gene3D" id="3.30.70.330">
    <property type="match status" value="1"/>
</dbReference>
<keyword evidence="1" id="KW-0479">Metal-binding</keyword>
<evidence type="ECO:0000259" key="4">
    <source>
        <dbReference type="PROSITE" id="PS50089"/>
    </source>
</evidence>
<dbReference type="InterPro" id="IPR003954">
    <property type="entry name" value="RRM_euk-type"/>
</dbReference>
<dbReference type="PROSITE" id="PS50102">
    <property type="entry name" value="RRM"/>
    <property type="match status" value="1"/>
</dbReference>
<feature type="domain" description="RING-type" evidence="4">
    <location>
        <begin position="10"/>
        <end position="58"/>
    </location>
</feature>
<feature type="region of interest" description="Disordered" evidence="3">
    <location>
        <begin position="619"/>
        <end position="640"/>
    </location>
</feature>
<dbReference type="GO" id="GO:0030014">
    <property type="term" value="C:CCR4-NOT complex"/>
    <property type="evidence" value="ECO:0007669"/>
    <property type="project" value="InterPro"/>
</dbReference>
<dbReference type="GO" id="GO:0003723">
    <property type="term" value="F:RNA binding"/>
    <property type="evidence" value="ECO:0007669"/>
    <property type="project" value="UniProtKB-UniRule"/>
</dbReference>
<dbReference type="InterPro" id="IPR035979">
    <property type="entry name" value="RBD_domain_sf"/>
</dbReference>
<dbReference type="GO" id="GO:0004842">
    <property type="term" value="F:ubiquitin-protein transferase activity"/>
    <property type="evidence" value="ECO:0007669"/>
    <property type="project" value="InterPro"/>
</dbReference>
<evidence type="ECO:0000313" key="7">
    <source>
        <dbReference type="Proteomes" id="UP001454036"/>
    </source>
</evidence>
<evidence type="ECO:0000256" key="3">
    <source>
        <dbReference type="SAM" id="MobiDB-lite"/>
    </source>
</evidence>
<gene>
    <name evidence="6" type="ORF">LIER_02838</name>
</gene>
<name>A0AAV3NS36_LITER</name>
<dbReference type="InterPro" id="IPR034261">
    <property type="entry name" value="CNOT4_RRM"/>
</dbReference>
<dbReference type="EMBL" id="BAABME010000324">
    <property type="protein sequence ID" value="GAA0141773.1"/>
    <property type="molecule type" value="Genomic_DNA"/>
</dbReference>
<dbReference type="InterPro" id="IPR012677">
    <property type="entry name" value="Nucleotide-bd_a/b_plait_sf"/>
</dbReference>